<keyword evidence="1 7" id="KW-0813">Transport</keyword>
<proteinExistence type="inferred from homology"/>
<dbReference type="InterPro" id="IPR017871">
    <property type="entry name" value="ABC_transporter-like_CS"/>
</dbReference>
<dbReference type="GO" id="GO:0016887">
    <property type="term" value="F:ATP hydrolysis activity"/>
    <property type="evidence" value="ECO:0007669"/>
    <property type="project" value="InterPro"/>
</dbReference>
<comment type="caution">
    <text evidence="9">The sequence shown here is derived from an EMBL/GenBank/DDBJ whole genome shotgun (WGS) entry which is preliminary data.</text>
</comment>
<dbReference type="InterPro" id="IPR003439">
    <property type="entry name" value="ABC_transporter-like_ATP-bd"/>
</dbReference>
<dbReference type="PANTHER" id="PTHR42781">
    <property type="entry name" value="SPERMIDINE/PUTRESCINE IMPORT ATP-BINDING PROTEIN POTA"/>
    <property type="match status" value="1"/>
</dbReference>
<keyword evidence="5 7" id="KW-1278">Translocase</keyword>
<comment type="subunit">
    <text evidence="7">The complex is composed of two ATP-binding proteins (PotA), two transmembrane proteins (PotB and PotC) and a solute-binding protein (PotD).</text>
</comment>
<dbReference type="PANTHER" id="PTHR42781:SF4">
    <property type="entry name" value="SPERMIDINE_PUTRESCINE IMPORT ATP-BINDING PROTEIN POTA"/>
    <property type="match status" value="1"/>
</dbReference>
<evidence type="ECO:0000256" key="2">
    <source>
        <dbReference type="ARBA" id="ARBA00022475"/>
    </source>
</evidence>
<keyword evidence="2 7" id="KW-1003">Cell membrane</keyword>
<dbReference type="SUPFAM" id="SSF50331">
    <property type="entry name" value="MOP-like"/>
    <property type="match status" value="1"/>
</dbReference>
<evidence type="ECO:0000313" key="9">
    <source>
        <dbReference type="EMBL" id="OWJ62714.1"/>
    </source>
</evidence>
<dbReference type="AlphaFoldDB" id="A0A211ZC47"/>
<dbReference type="GO" id="GO:0015697">
    <property type="term" value="P:quaternary ammonium group transport"/>
    <property type="evidence" value="ECO:0007669"/>
    <property type="project" value="UniProtKB-ARBA"/>
</dbReference>
<dbReference type="InterPro" id="IPR027417">
    <property type="entry name" value="P-loop_NTPase"/>
</dbReference>
<dbReference type="PROSITE" id="PS50893">
    <property type="entry name" value="ABC_TRANSPORTER_2"/>
    <property type="match status" value="1"/>
</dbReference>
<dbReference type="FunFam" id="3.40.50.300:FF:000425">
    <property type="entry name" value="Probable ABC transporter, ATP-binding subunit"/>
    <property type="match status" value="1"/>
</dbReference>
<evidence type="ECO:0000256" key="3">
    <source>
        <dbReference type="ARBA" id="ARBA00022741"/>
    </source>
</evidence>
<dbReference type="InterPro" id="IPR050093">
    <property type="entry name" value="ABC_SmlMolc_Importer"/>
</dbReference>
<keyword evidence="10" id="KW-1185">Reference proteome</keyword>
<protein>
    <recommendedName>
        <fullName evidence="7">Spermidine/putrescine import ATP-binding protein PotA</fullName>
        <ecNumber evidence="7">7.6.2.11</ecNumber>
    </recommendedName>
</protein>
<dbReference type="EC" id="7.6.2.11" evidence="7"/>
<comment type="catalytic activity">
    <reaction evidence="7">
        <text>ATP + H2O + polyamine-[polyamine-binding protein]Side 1 = ADP + phosphate + polyamineSide 2 + [polyamine-binding protein]Side 1.</text>
        <dbReference type="EC" id="7.6.2.11"/>
    </reaction>
</comment>
<dbReference type="GO" id="GO:0015417">
    <property type="term" value="F:ABC-type polyamine transporter activity"/>
    <property type="evidence" value="ECO:0007669"/>
    <property type="project" value="UniProtKB-EC"/>
</dbReference>
<dbReference type="RefSeq" id="WP_088155965.1">
    <property type="nucleotide sequence ID" value="NZ_NHON01000093.1"/>
</dbReference>
<dbReference type="Gene3D" id="2.40.50.100">
    <property type="match status" value="1"/>
</dbReference>
<dbReference type="InterPro" id="IPR013611">
    <property type="entry name" value="Transp-assoc_OB_typ2"/>
</dbReference>
<organism evidence="9 10">
    <name type="scientific">Inquilinus limosus</name>
    <dbReference type="NCBI Taxonomy" id="171674"/>
    <lineage>
        <taxon>Bacteria</taxon>
        <taxon>Pseudomonadati</taxon>
        <taxon>Pseudomonadota</taxon>
        <taxon>Alphaproteobacteria</taxon>
        <taxon>Rhodospirillales</taxon>
        <taxon>Rhodospirillaceae</taxon>
        <taxon>Inquilinus</taxon>
    </lineage>
</organism>
<dbReference type="InterPro" id="IPR008995">
    <property type="entry name" value="Mo/tungstate-bd_C_term_dom"/>
</dbReference>
<keyword evidence="4 7" id="KW-0067">ATP-binding</keyword>
<feature type="domain" description="ABC transporter" evidence="8">
    <location>
        <begin position="20"/>
        <end position="250"/>
    </location>
</feature>
<dbReference type="Pfam" id="PF00005">
    <property type="entry name" value="ABC_tran"/>
    <property type="match status" value="1"/>
</dbReference>
<gene>
    <name evidence="7" type="primary">potA</name>
    <name evidence="9" type="ORF">BWR60_29965</name>
</gene>
<comment type="function">
    <text evidence="7">Part of the ABC transporter complex PotABCD involved in spermidine/putrescine import. Responsible for energy coupling to the transport system.</text>
</comment>
<evidence type="ECO:0000256" key="6">
    <source>
        <dbReference type="ARBA" id="ARBA00023136"/>
    </source>
</evidence>
<dbReference type="OrthoDB" id="9802264at2"/>
<dbReference type="InterPro" id="IPR003593">
    <property type="entry name" value="AAA+_ATPase"/>
</dbReference>
<dbReference type="SUPFAM" id="SSF52540">
    <property type="entry name" value="P-loop containing nucleoside triphosphate hydrolases"/>
    <property type="match status" value="1"/>
</dbReference>
<evidence type="ECO:0000256" key="5">
    <source>
        <dbReference type="ARBA" id="ARBA00022967"/>
    </source>
</evidence>
<dbReference type="Pfam" id="PF08402">
    <property type="entry name" value="TOBE_2"/>
    <property type="match status" value="1"/>
</dbReference>
<dbReference type="PROSITE" id="PS00211">
    <property type="entry name" value="ABC_TRANSPORTER_1"/>
    <property type="match status" value="1"/>
</dbReference>
<dbReference type="GO" id="GO:0005524">
    <property type="term" value="F:ATP binding"/>
    <property type="evidence" value="ECO:0007669"/>
    <property type="project" value="UniProtKB-KW"/>
</dbReference>
<dbReference type="SMART" id="SM00382">
    <property type="entry name" value="AAA"/>
    <property type="match status" value="1"/>
</dbReference>
<comment type="similarity">
    <text evidence="7">Belongs to the ABC transporter superfamily. Spermidine/putrescine importer (TC 3.A.1.11.1) family.</text>
</comment>
<evidence type="ECO:0000256" key="4">
    <source>
        <dbReference type="ARBA" id="ARBA00022840"/>
    </source>
</evidence>
<evidence type="ECO:0000256" key="1">
    <source>
        <dbReference type="ARBA" id="ARBA00022448"/>
    </source>
</evidence>
<dbReference type="Proteomes" id="UP000196655">
    <property type="component" value="Unassembled WGS sequence"/>
</dbReference>
<sequence length="380" mass="40693">MRADRSQAPAPRAGQGAHSLALARLSRHYGPIRAVDEVSLDIPGGEFLTLLGPSGSGKTTLLMMIAGFVAPSAGRIAVDGRDVTAVPPEKRNFGMVFQGYALFPHMNVAENIAYPLRVRGLGRAEIATKVGEAIARVRLDGFDDRYPKQLSGGQQQRVAVARALVFDPDIVLFDEPLGALDRQLRAEMQLELKTLHRDLGATFILVTHDQDEALSMADRVAVMNRGRLVQAGAPDELYEQPRTRFVAEFLGKSNCIAGRVAGRDGALVRLETGAAAVVHRGAATPPQGRGVLLALRPEKVRVAAQEPREMANRVPGRVIDIAYLGATRQMVVATDAFGPVTATGFAWEAAPDLGLGATAWVGWAPEATVLIEDEADDRSA</sequence>
<dbReference type="InterPro" id="IPR005893">
    <property type="entry name" value="PotA-like"/>
</dbReference>
<evidence type="ECO:0000259" key="8">
    <source>
        <dbReference type="PROSITE" id="PS50893"/>
    </source>
</evidence>
<dbReference type="STRING" id="1122125.GCA_000423185_05355"/>
<keyword evidence="3 7" id="KW-0547">Nucleotide-binding</keyword>
<dbReference type="GO" id="GO:0043190">
    <property type="term" value="C:ATP-binding cassette (ABC) transporter complex"/>
    <property type="evidence" value="ECO:0007669"/>
    <property type="project" value="InterPro"/>
</dbReference>
<dbReference type="NCBIfam" id="TIGR01187">
    <property type="entry name" value="potA"/>
    <property type="match status" value="1"/>
</dbReference>
<evidence type="ECO:0000256" key="7">
    <source>
        <dbReference type="RuleBase" id="RU364083"/>
    </source>
</evidence>
<accession>A0A211ZC47</accession>
<reference evidence="10" key="1">
    <citation type="submission" date="2017-05" db="EMBL/GenBank/DDBJ databases">
        <authorList>
            <person name="Macchi M."/>
            <person name="Festa S."/>
            <person name="Coppotelli B.M."/>
            <person name="Morelli I.S."/>
        </authorList>
    </citation>
    <scope>NUCLEOTIDE SEQUENCE [LARGE SCALE GENOMIC DNA]</scope>
    <source>
        <strain evidence="10">I</strain>
    </source>
</reference>
<evidence type="ECO:0000313" key="10">
    <source>
        <dbReference type="Proteomes" id="UP000196655"/>
    </source>
</evidence>
<dbReference type="EMBL" id="NHON01000093">
    <property type="protein sequence ID" value="OWJ62714.1"/>
    <property type="molecule type" value="Genomic_DNA"/>
</dbReference>
<name>A0A211ZC47_9PROT</name>
<keyword evidence="6 7" id="KW-0472">Membrane</keyword>
<dbReference type="Gene3D" id="3.40.50.300">
    <property type="entry name" value="P-loop containing nucleotide triphosphate hydrolases"/>
    <property type="match status" value="1"/>
</dbReference>